<name>A0ABD6ERM6_9BILA</name>
<accession>A0ABD6ERM6</accession>
<protein>
    <submittedName>
        <fullName evidence="2">Uncharacterized protein</fullName>
    </submittedName>
</protein>
<evidence type="ECO:0000313" key="3">
    <source>
        <dbReference type="Proteomes" id="UP001608902"/>
    </source>
</evidence>
<keyword evidence="1" id="KW-0732">Signal</keyword>
<gene>
    <name evidence="2" type="ORF">AB6A40_005916</name>
</gene>
<evidence type="ECO:0000256" key="1">
    <source>
        <dbReference type="SAM" id="SignalP"/>
    </source>
</evidence>
<dbReference type="Proteomes" id="UP001608902">
    <property type="component" value="Unassembled WGS sequence"/>
</dbReference>
<organism evidence="2 3">
    <name type="scientific">Gnathostoma spinigerum</name>
    <dbReference type="NCBI Taxonomy" id="75299"/>
    <lineage>
        <taxon>Eukaryota</taxon>
        <taxon>Metazoa</taxon>
        <taxon>Ecdysozoa</taxon>
        <taxon>Nematoda</taxon>
        <taxon>Chromadorea</taxon>
        <taxon>Rhabditida</taxon>
        <taxon>Spirurina</taxon>
        <taxon>Gnathostomatomorpha</taxon>
        <taxon>Gnathostomatoidea</taxon>
        <taxon>Gnathostomatidae</taxon>
        <taxon>Gnathostoma</taxon>
    </lineage>
</organism>
<keyword evidence="3" id="KW-1185">Reference proteome</keyword>
<evidence type="ECO:0000313" key="2">
    <source>
        <dbReference type="EMBL" id="MFH4979207.1"/>
    </source>
</evidence>
<sequence>MSATQLGLLFVALLAVTTCSGVHQTCTQIMASPEDDNHNKVLLCQLYESSALLAQLGALVNEGIDRLMAEQGDQNSCFLLCCTSLGD</sequence>
<reference evidence="2 3" key="1">
    <citation type="submission" date="2024-08" db="EMBL/GenBank/DDBJ databases">
        <title>Gnathostoma spinigerum genome.</title>
        <authorList>
            <person name="Gonzalez-Bertolin B."/>
            <person name="Monzon S."/>
            <person name="Zaballos A."/>
            <person name="Jimenez P."/>
            <person name="Dekumyoy P."/>
            <person name="Varona S."/>
            <person name="Cuesta I."/>
            <person name="Sumanam S."/>
            <person name="Adisakwattana P."/>
            <person name="Gasser R.B."/>
            <person name="Hernandez-Gonzalez A."/>
            <person name="Young N.D."/>
            <person name="Perteguer M.J."/>
        </authorList>
    </citation>
    <scope>NUCLEOTIDE SEQUENCE [LARGE SCALE GENOMIC DNA]</scope>
    <source>
        <strain evidence="2">AL3</strain>
        <tissue evidence="2">Liver</tissue>
    </source>
</reference>
<comment type="caution">
    <text evidence="2">The sequence shown here is derived from an EMBL/GenBank/DDBJ whole genome shotgun (WGS) entry which is preliminary data.</text>
</comment>
<dbReference type="AlphaFoldDB" id="A0ABD6ERM6"/>
<feature type="chain" id="PRO_5044850700" evidence="1">
    <location>
        <begin position="22"/>
        <end position="87"/>
    </location>
</feature>
<feature type="signal peptide" evidence="1">
    <location>
        <begin position="1"/>
        <end position="21"/>
    </location>
</feature>
<dbReference type="EMBL" id="JBGFUD010003954">
    <property type="protein sequence ID" value="MFH4979207.1"/>
    <property type="molecule type" value="Genomic_DNA"/>
</dbReference>
<proteinExistence type="predicted"/>